<feature type="transmembrane region" description="Helical" evidence="1">
    <location>
        <begin position="94"/>
        <end position="117"/>
    </location>
</feature>
<keyword evidence="1" id="KW-1133">Transmembrane helix</keyword>
<name>A0AA86MYD7_9BACT</name>
<protein>
    <submittedName>
        <fullName evidence="2">Uncharacterized protein</fullName>
    </submittedName>
</protein>
<dbReference type="EMBL" id="OX365700">
    <property type="protein sequence ID" value="CAI4031367.1"/>
    <property type="molecule type" value="Genomic_DNA"/>
</dbReference>
<organism evidence="2 3">
    <name type="scientific">Nitrospira tepida</name>
    <dbReference type="NCBI Taxonomy" id="2973512"/>
    <lineage>
        <taxon>Bacteria</taxon>
        <taxon>Pseudomonadati</taxon>
        <taxon>Nitrospirota</taxon>
        <taxon>Nitrospiria</taxon>
        <taxon>Nitrospirales</taxon>
        <taxon>Nitrospiraceae</taxon>
        <taxon>Nitrospira</taxon>
    </lineage>
</organism>
<gene>
    <name evidence="2" type="ORF">DNFV4_01789</name>
</gene>
<feature type="transmembrane region" description="Helical" evidence="1">
    <location>
        <begin position="20"/>
        <end position="41"/>
    </location>
</feature>
<accession>A0AA86MYD7</accession>
<dbReference type="KEGG" id="nti:DNFV4_01789"/>
<evidence type="ECO:0000256" key="1">
    <source>
        <dbReference type="SAM" id="Phobius"/>
    </source>
</evidence>
<evidence type="ECO:0000313" key="2">
    <source>
        <dbReference type="EMBL" id="CAI4031367.1"/>
    </source>
</evidence>
<feature type="transmembrane region" description="Helical" evidence="1">
    <location>
        <begin position="123"/>
        <end position="143"/>
    </location>
</feature>
<reference evidence="2" key="1">
    <citation type="submission" date="2022-10" db="EMBL/GenBank/DDBJ databases">
        <authorList>
            <person name="Koch H."/>
        </authorList>
    </citation>
    <scope>NUCLEOTIDE SEQUENCE</scope>
    <source>
        <strain evidence="2">DNF</strain>
    </source>
</reference>
<dbReference type="Proteomes" id="UP001179121">
    <property type="component" value="Chromosome"/>
</dbReference>
<proteinExistence type="predicted"/>
<feature type="transmembrane region" description="Helical" evidence="1">
    <location>
        <begin position="61"/>
        <end position="82"/>
    </location>
</feature>
<sequence length="162" mass="17958">MSDPQTAQPCSLPLRSYGYVLLVLLILFSGRVLAQLIQAWVPVRFLPPFDAWHSGVLPYPALVLIQLIIIGLCLGAVWKVLAGSVVLSPRKGRILLALGLVYFGVMALRLAVGVFLAPDHFWFGARLPTLFHLVLAAFVLLYGRLHSACRRERTERSREGVL</sequence>
<keyword evidence="3" id="KW-1185">Reference proteome</keyword>
<dbReference type="AlphaFoldDB" id="A0AA86MYD7"/>
<keyword evidence="1" id="KW-0812">Transmembrane</keyword>
<keyword evidence="1" id="KW-0472">Membrane</keyword>
<evidence type="ECO:0000313" key="3">
    <source>
        <dbReference type="Proteomes" id="UP001179121"/>
    </source>
</evidence>